<evidence type="ECO:0000313" key="2">
    <source>
        <dbReference type="Proteomes" id="UP000469194"/>
    </source>
</evidence>
<organism evidence="1 2">
    <name type="scientific">Bifidobacterium aerophilum</name>
    <dbReference type="NCBI Taxonomy" id="1798155"/>
    <lineage>
        <taxon>Bacteria</taxon>
        <taxon>Bacillati</taxon>
        <taxon>Actinomycetota</taxon>
        <taxon>Actinomycetes</taxon>
        <taxon>Bifidobacteriales</taxon>
        <taxon>Bifidobacteriaceae</taxon>
        <taxon>Bifidobacterium</taxon>
    </lineage>
</organism>
<reference evidence="1 2" key="1">
    <citation type="submission" date="2019-10" db="EMBL/GenBank/DDBJ databases">
        <title>Bifidobacterium from non-human primates.</title>
        <authorList>
            <person name="Modesto M."/>
        </authorList>
    </citation>
    <scope>NUCLEOTIDE SEQUENCE [LARGE SCALE GENOMIC DNA]</scope>
    <source>
        <strain evidence="1 2">TRE17</strain>
    </source>
</reference>
<accession>A0A6N9Z6P4</accession>
<gene>
    <name evidence="1" type="ORF">GFD25_07335</name>
</gene>
<keyword evidence="2" id="KW-1185">Reference proteome</keyword>
<dbReference type="RefSeq" id="WP_163231431.1">
    <property type="nucleotide sequence ID" value="NZ_WHZW01000014.1"/>
</dbReference>
<evidence type="ECO:0000313" key="1">
    <source>
        <dbReference type="EMBL" id="NEG89795.1"/>
    </source>
</evidence>
<protein>
    <submittedName>
        <fullName evidence="1">Uncharacterized protein</fullName>
    </submittedName>
</protein>
<dbReference type="Proteomes" id="UP000469194">
    <property type="component" value="Unassembled WGS sequence"/>
</dbReference>
<name>A0A6N9Z6P4_9BIFI</name>
<dbReference type="AlphaFoldDB" id="A0A6N9Z6P4"/>
<dbReference type="EMBL" id="WHZW01000014">
    <property type="protein sequence ID" value="NEG89795.1"/>
    <property type="molecule type" value="Genomic_DNA"/>
</dbReference>
<sequence length="59" mass="6548">MSVYECGHLAGTGYHDVNHCLLMQEVRKAENLNNPARLVRIGRSHGLTPSQTMKLAKEA</sequence>
<comment type="caution">
    <text evidence="1">The sequence shown here is derived from an EMBL/GenBank/DDBJ whole genome shotgun (WGS) entry which is preliminary data.</text>
</comment>
<proteinExistence type="predicted"/>